<evidence type="ECO:0000313" key="1">
    <source>
        <dbReference type="EMBL" id="ODQ73308.1"/>
    </source>
</evidence>
<accession>A0A1E3Q6U9</accession>
<dbReference type="OrthoDB" id="5379756at2759"/>
<dbReference type="AlphaFoldDB" id="A0A1E3Q6U9"/>
<dbReference type="EMBL" id="KV454294">
    <property type="protein sequence ID" value="ODQ73308.1"/>
    <property type="molecule type" value="Genomic_DNA"/>
</dbReference>
<dbReference type="Proteomes" id="UP000094385">
    <property type="component" value="Unassembled WGS sequence"/>
</dbReference>
<sequence length="176" mass="20167">MAKPVLGDEANLLLLEMSFLMSEARLLLAEDDIWNHEETHDAQSILSTLDYRLVLPAVIVLMIAKLQCVRYVNNRESIPRSSATLDLLLNYYHDHNPKIFRKKLRVYPETFDALVSILREAPVFATMAARRAKSIEIHLAILLYRLGHYGNGASMEEVASHNRLHHKTDTTRHIPN</sequence>
<name>A0A1E3Q6U9_LIPST</name>
<gene>
    <name evidence="1" type="ORF">LIPSTDRAFT_3634</name>
</gene>
<organism evidence="1 2">
    <name type="scientific">Lipomyces starkeyi NRRL Y-11557</name>
    <dbReference type="NCBI Taxonomy" id="675824"/>
    <lineage>
        <taxon>Eukaryota</taxon>
        <taxon>Fungi</taxon>
        <taxon>Dikarya</taxon>
        <taxon>Ascomycota</taxon>
        <taxon>Saccharomycotina</taxon>
        <taxon>Lipomycetes</taxon>
        <taxon>Lipomycetales</taxon>
        <taxon>Lipomycetaceae</taxon>
        <taxon>Lipomyces</taxon>
    </lineage>
</organism>
<keyword evidence="2" id="KW-1185">Reference proteome</keyword>
<reference evidence="1 2" key="1">
    <citation type="journal article" date="2016" name="Proc. Natl. Acad. Sci. U.S.A.">
        <title>Comparative genomics of biotechnologically important yeasts.</title>
        <authorList>
            <person name="Riley R."/>
            <person name="Haridas S."/>
            <person name="Wolfe K.H."/>
            <person name="Lopes M.R."/>
            <person name="Hittinger C.T."/>
            <person name="Goeker M."/>
            <person name="Salamov A.A."/>
            <person name="Wisecaver J.H."/>
            <person name="Long T.M."/>
            <person name="Calvey C.H."/>
            <person name="Aerts A.L."/>
            <person name="Barry K.W."/>
            <person name="Choi C."/>
            <person name="Clum A."/>
            <person name="Coughlan A.Y."/>
            <person name="Deshpande S."/>
            <person name="Douglass A.P."/>
            <person name="Hanson S.J."/>
            <person name="Klenk H.-P."/>
            <person name="LaButti K.M."/>
            <person name="Lapidus A."/>
            <person name="Lindquist E.A."/>
            <person name="Lipzen A.M."/>
            <person name="Meier-Kolthoff J.P."/>
            <person name="Ohm R.A."/>
            <person name="Otillar R.P."/>
            <person name="Pangilinan J.L."/>
            <person name="Peng Y."/>
            <person name="Rokas A."/>
            <person name="Rosa C.A."/>
            <person name="Scheuner C."/>
            <person name="Sibirny A.A."/>
            <person name="Slot J.C."/>
            <person name="Stielow J.B."/>
            <person name="Sun H."/>
            <person name="Kurtzman C.P."/>
            <person name="Blackwell M."/>
            <person name="Grigoriev I.V."/>
            <person name="Jeffries T.W."/>
        </authorList>
    </citation>
    <scope>NUCLEOTIDE SEQUENCE [LARGE SCALE GENOMIC DNA]</scope>
    <source>
        <strain evidence="1 2">NRRL Y-11557</strain>
    </source>
</reference>
<evidence type="ECO:0000313" key="2">
    <source>
        <dbReference type="Proteomes" id="UP000094385"/>
    </source>
</evidence>
<proteinExistence type="predicted"/>
<protein>
    <submittedName>
        <fullName evidence="1">Uncharacterized protein</fullName>
    </submittedName>
</protein>